<evidence type="ECO:0000313" key="2">
    <source>
        <dbReference type="EMBL" id="GAA4576886.1"/>
    </source>
</evidence>
<feature type="region of interest" description="Disordered" evidence="1">
    <location>
        <begin position="1"/>
        <end position="20"/>
    </location>
</feature>
<accession>A0ABP8SWG0</accession>
<sequence length="63" mass="7275">MDTPTFTSATRHQYRPTPCPSCGQRRDVGWLDVGSNADMDRWQPLEKCRNRECAEYRDPTSLA</sequence>
<feature type="compositionally biased region" description="Polar residues" evidence="1">
    <location>
        <begin position="1"/>
        <end position="11"/>
    </location>
</feature>
<proteinExistence type="predicted"/>
<organism evidence="2 3">
    <name type="scientific">Micromonospora coerulea</name>
    <dbReference type="NCBI Taxonomy" id="47856"/>
    <lineage>
        <taxon>Bacteria</taxon>
        <taxon>Bacillati</taxon>
        <taxon>Actinomycetota</taxon>
        <taxon>Actinomycetes</taxon>
        <taxon>Micromonosporales</taxon>
        <taxon>Micromonosporaceae</taxon>
        <taxon>Micromonospora</taxon>
    </lineage>
</organism>
<gene>
    <name evidence="2" type="ORF">GCM10023176_49290</name>
</gene>
<comment type="caution">
    <text evidence="2">The sequence shown here is derived from an EMBL/GenBank/DDBJ whole genome shotgun (WGS) entry which is preliminary data.</text>
</comment>
<dbReference type="EMBL" id="BAABGU010000033">
    <property type="protein sequence ID" value="GAA4576886.1"/>
    <property type="molecule type" value="Genomic_DNA"/>
</dbReference>
<reference evidence="3" key="1">
    <citation type="journal article" date="2019" name="Int. J. Syst. Evol. Microbiol.">
        <title>The Global Catalogue of Microorganisms (GCM) 10K type strain sequencing project: providing services to taxonomists for standard genome sequencing and annotation.</title>
        <authorList>
            <consortium name="The Broad Institute Genomics Platform"/>
            <consortium name="The Broad Institute Genome Sequencing Center for Infectious Disease"/>
            <person name="Wu L."/>
            <person name="Ma J."/>
        </authorList>
    </citation>
    <scope>NUCLEOTIDE SEQUENCE [LARGE SCALE GENOMIC DNA]</scope>
    <source>
        <strain evidence="3">JCM 3175</strain>
    </source>
</reference>
<name>A0ABP8SWG0_9ACTN</name>
<protein>
    <submittedName>
        <fullName evidence="2">Uncharacterized protein</fullName>
    </submittedName>
</protein>
<keyword evidence="3" id="KW-1185">Reference proteome</keyword>
<dbReference type="Proteomes" id="UP001500307">
    <property type="component" value="Unassembled WGS sequence"/>
</dbReference>
<evidence type="ECO:0000313" key="3">
    <source>
        <dbReference type="Proteomes" id="UP001500307"/>
    </source>
</evidence>
<evidence type="ECO:0000256" key="1">
    <source>
        <dbReference type="SAM" id="MobiDB-lite"/>
    </source>
</evidence>